<dbReference type="OrthoDB" id="65624at2"/>
<dbReference type="PANTHER" id="PTHR45036:SF1">
    <property type="entry name" value="METHYLTRANSFERASE LIKE 7A"/>
    <property type="match status" value="1"/>
</dbReference>
<dbReference type="GO" id="GO:0008757">
    <property type="term" value="F:S-adenosylmethionine-dependent methyltransferase activity"/>
    <property type="evidence" value="ECO:0007669"/>
    <property type="project" value="InterPro"/>
</dbReference>
<evidence type="ECO:0000313" key="2">
    <source>
        <dbReference type="EMBL" id="TVT59337.1"/>
    </source>
</evidence>
<proteinExistence type="predicted"/>
<comment type="caution">
    <text evidence="2">The sequence shown here is derived from an EMBL/GenBank/DDBJ whole genome shotgun (WGS) entry which is preliminary data.</text>
</comment>
<dbReference type="EMBL" id="VJWX01000031">
    <property type="protein sequence ID" value="TVT59337.1"/>
    <property type="molecule type" value="Genomic_DNA"/>
</dbReference>
<dbReference type="AlphaFoldDB" id="A0A558DE76"/>
<name>A0A558DE76_9PSEU</name>
<dbReference type="CDD" id="cd02440">
    <property type="entry name" value="AdoMet_MTases"/>
    <property type="match status" value="1"/>
</dbReference>
<dbReference type="InterPro" id="IPR029063">
    <property type="entry name" value="SAM-dependent_MTases_sf"/>
</dbReference>
<dbReference type="Proteomes" id="UP000320011">
    <property type="component" value="Unassembled WGS sequence"/>
</dbReference>
<dbReference type="PANTHER" id="PTHR45036">
    <property type="entry name" value="METHYLTRANSFERASE LIKE 7B"/>
    <property type="match status" value="1"/>
</dbReference>
<dbReference type="InterPro" id="IPR013216">
    <property type="entry name" value="Methyltransf_11"/>
</dbReference>
<reference evidence="2 3" key="1">
    <citation type="submission" date="2019-07" db="EMBL/GenBank/DDBJ databases">
        <authorList>
            <person name="Duangmal K."/>
            <person name="Teo W.F.A."/>
        </authorList>
    </citation>
    <scope>NUCLEOTIDE SEQUENCE [LARGE SCALE GENOMIC DNA]</scope>
    <source>
        <strain evidence="2 3">TBRC 6029</strain>
    </source>
</reference>
<sequence length="212" mass="23167">MPEVSAHPRFARKYVRISEASDRRGSAAHRERMLAGLSGRVIEVGAGNGRNFAHYPSTVVEVVAVEPDPYLRGHAERAAARASVPIRVVDGDAEHLPAEDAEFDAAVFSLVLCSVPDVDSALTEAWRVLRPGGEARFYEHVRDENLLLGGIQDLITPLWKRLGGGCHPNRDTETALRRAGFAVDSERFAFRPMAWLPPSAHILGTASKPEGR</sequence>
<dbReference type="Pfam" id="PF08241">
    <property type="entry name" value="Methyltransf_11"/>
    <property type="match status" value="1"/>
</dbReference>
<feature type="domain" description="Methyltransferase type 11" evidence="1">
    <location>
        <begin position="43"/>
        <end position="135"/>
    </location>
</feature>
<evidence type="ECO:0000313" key="3">
    <source>
        <dbReference type="Proteomes" id="UP000320011"/>
    </source>
</evidence>
<accession>A0A558DE76</accession>
<protein>
    <submittedName>
        <fullName evidence="2">Class I SAM-dependent methyltransferase</fullName>
    </submittedName>
</protein>
<keyword evidence="3" id="KW-1185">Reference proteome</keyword>
<dbReference type="InterPro" id="IPR052356">
    <property type="entry name" value="Thiol_S-MT"/>
</dbReference>
<keyword evidence="2" id="KW-0489">Methyltransferase</keyword>
<dbReference type="Gene3D" id="3.40.50.150">
    <property type="entry name" value="Vaccinia Virus protein VP39"/>
    <property type="match status" value="1"/>
</dbReference>
<dbReference type="GO" id="GO:0032259">
    <property type="term" value="P:methylation"/>
    <property type="evidence" value="ECO:0007669"/>
    <property type="project" value="UniProtKB-KW"/>
</dbReference>
<reference evidence="2 3" key="2">
    <citation type="submission" date="2019-08" db="EMBL/GenBank/DDBJ databases">
        <title>Amycolatopsis acidicola sp. nov., isolated from peat swamp forest soil.</title>
        <authorList>
            <person name="Srisuk N."/>
        </authorList>
    </citation>
    <scope>NUCLEOTIDE SEQUENCE [LARGE SCALE GENOMIC DNA]</scope>
    <source>
        <strain evidence="2 3">TBRC 6029</strain>
    </source>
</reference>
<keyword evidence="2" id="KW-0808">Transferase</keyword>
<dbReference type="SUPFAM" id="SSF53335">
    <property type="entry name" value="S-adenosyl-L-methionine-dependent methyltransferases"/>
    <property type="match status" value="1"/>
</dbReference>
<gene>
    <name evidence="2" type="ORF">FNH05_05525</name>
</gene>
<evidence type="ECO:0000259" key="1">
    <source>
        <dbReference type="Pfam" id="PF08241"/>
    </source>
</evidence>
<organism evidence="2 3">
    <name type="scientific">Amycolatopsis rhizosphaerae</name>
    <dbReference type="NCBI Taxonomy" id="2053003"/>
    <lineage>
        <taxon>Bacteria</taxon>
        <taxon>Bacillati</taxon>
        <taxon>Actinomycetota</taxon>
        <taxon>Actinomycetes</taxon>
        <taxon>Pseudonocardiales</taxon>
        <taxon>Pseudonocardiaceae</taxon>
        <taxon>Amycolatopsis</taxon>
    </lineage>
</organism>